<feature type="non-terminal residue" evidence="1">
    <location>
        <position position="1"/>
    </location>
</feature>
<comment type="caution">
    <text evidence="1">The sequence shown here is derived from an EMBL/GenBank/DDBJ whole genome shotgun (WGS) entry which is preliminary data.</text>
</comment>
<reference evidence="1" key="1">
    <citation type="submission" date="2013-08" db="EMBL/GenBank/DDBJ databases">
        <authorList>
            <person name="Mendez C."/>
            <person name="Richter M."/>
            <person name="Ferrer M."/>
            <person name="Sanchez J."/>
        </authorList>
    </citation>
    <scope>NUCLEOTIDE SEQUENCE</scope>
</reference>
<sequence length="63" mass="7620">GRVQENHRFKVTEKQYATYKLYSKYYGPDELIGKWRSDLEKIAQEKGKNLESVETEIRKRLNR</sequence>
<proteinExistence type="predicted"/>
<gene>
    <name evidence="1" type="ORF">B1A_12932</name>
</gene>
<dbReference type="AlphaFoldDB" id="T0ZU32"/>
<accession>T0ZU32</accession>
<organism evidence="1">
    <name type="scientific">mine drainage metagenome</name>
    <dbReference type="NCBI Taxonomy" id="410659"/>
    <lineage>
        <taxon>unclassified sequences</taxon>
        <taxon>metagenomes</taxon>
        <taxon>ecological metagenomes</taxon>
    </lineage>
</organism>
<dbReference type="EMBL" id="AUZX01009440">
    <property type="protein sequence ID" value="EQD51806.1"/>
    <property type="molecule type" value="Genomic_DNA"/>
</dbReference>
<protein>
    <submittedName>
        <fullName evidence="1">Uncharacterized protein</fullName>
    </submittedName>
</protein>
<name>T0ZU32_9ZZZZ</name>
<evidence type="ECO:0000313" key="1">
    <source>
        <dbReference type="EMBL" id="EQD51806.1"/>
    </source>
</evidence>
<reference evidence="1" key="2">
    <citation type="journal article" date="2014" name="ISME J.">
        <title>Microbial stratification in low pH oxic and suboxic macroscopic growths along an acid mine drainage.</title>
        <authorList>
            <person name="Mendez-Garcia C."/>
            <person name="Mesa V."/>
            <person name="Sprenger R.R."/>
            <person name="Richter M."/>
            <person name="Diez M.S."/>
            <person name="Solano J."/>
            <person name="Bargiela R."/>
            <person name="Golyshina O.V."/>
            <person name="Manteca A."/>
            <person name="Ramos J.L."/>
            <person name="Gallego J.R."/>
            <person name="Llorente I."/>
            <person name="Martins Dos Santos V.A."/>
            <person name="Jensen O.N."/>
            <person name="Pelaez A.I."/>
            <person name="Sanchez J."/>
            <person name="Ferrer M."/>
        </authorList>
    </citation>
    <scope>NUCLEOTIDE SEQUENCE</scope>
</reference>